<keyword evidence="3" id="KW-1185">Reference proteome</keyword>
<gene>
    <name evidence="2" type="ORF">DY000_02016465</name>
</gene>
<name>A0ABQ7CVR7_BRACR</name>
<organism evidence="2 3">
    <name type="scientific">Brassica cretica</name>
    <name type="common">Mustard</name>
    <dbReference type="NCBI Taxonomy" id="69181"/>
    <lineage>
        <taxon>Eukaryota</taxon>
        <taxon>Viridiplantae</taxon>
        <taxon>Streptophyta</taxon>
        <taxon>Embryophyta</taxon>
        <taxon>Tracheophyta</taxon>
        <taxon>Spermatophyta</taxon>
        <taxon>Magnoliopsida</taxon>
        <taxon>eudicotyledons</taxon>
        <taxon>Gunneridae</taxon>
        <taxon>Pentapetalae</taxon>
        <taxon>rosids</taxon>
        <taxon>malvids</taxon>
        <taxon>Brassicales</taxon>
        <taxon>Brassicaceae</taxon>
        <taxon>Brassiceae</taxon>
        <taxon>Brassica</taxon>
    </lineage>
</organism>
<accession>A0ABQ7CVR7</accession>
<protein>
    <submittedName>
        <fullName evidence="2">Uncharacterized protein</fullName>
    </submittedName>
</protein>
<feature type="region of interest" description="Disordered" evidence="1">
    <location>
        <begin position="1"/>
        <end position="34"/>
    </location>
</feature>
<reference evidence="2 3" key="1">
    <citation type="journal article" date="2020" name="BMC Genomics">
        <title>Intraspecific diversification of the crop wild relative Brassica cretica Lam. using demographic model selection.</title>
        <authorList>
            <person name="Kioukis A."/>
            <person name="Michalopoulou V.A."/>
            <person name="Briers L."/>
            <person name="Pirintsos S."/>
            <person name="Studholme D.J."/>
            <person name="Pavlidis P."/>
            <person name="Sarris P.F."/>
        </authorList>
    </citation>
    <scope>NUCLEOTIDE SEQUENCE [LARGE SCALE GENOMIC DNA]</scope>
    <source>
        <strain evidence="3">cv. PFS-1207/04</strain>
    </source>
</reference>
<feature type="region of interest" description="Disordered" evidence="1">
    <location>
        <begin position="49"/>
        <end position="68"/>
    </location>
</feature>
<dbReference type="EMBL" id="QGKV02000759">
    <property type="protein sequence ID" value="KAF3563743.1"/>
    <property type="molecule type" value="Genomic_DNA"/>
</dbReference>
<proteinExistence type="predicted"/>
<evidence type="ECO:0000313" key="3">
    <source>
        <dbReference type="Proteomes" id="UP000266723"/>
    </source>
</evidence>
<comment type="caution">
    <text evidence="2">The sequence shown here is derived from an EMBL/GenBank/DDBJ whole genome shotgun (WGS) entry which is preliminary data.</text>
</comment>
<dbReference type="Proteomes" id="UP000266723">
    <property type="component" value="Unassembled WGS sequence"/>
</dbReference>
<evidence type="ECO:0000313" key="2">
    <source>
        <dbReference type="EMBL" id="KAF3563743.1"/>
    </source>
</evidence>
<evidence type="ECO:0000256" key="1">
    <source>
        <dbReference type="SAM" id="MobiDB-lite"/>
    </source>
</evidence>
<sequence length="158" mass="17513">MKEAVQKDQKIRSGDVSDAITEVMREETPLPSDSRATCGCVNVISRKEASPNKAVGKKHASPASFDERKRLPKRLGLKAPASVRVRRVRLLGLNPFIDGLLIEILKRATRARLSHARLKPCPFKPCPFKAVPVQSPLTVCPFKALPVKTRLTVTRLQL</sequence>
<feature type="compositionally biased region" description="Basic and acidic residues" evidence="1">
    <location>
        <begin position="1"/>
        <end position="15"/>
    </location>
</feature>